<evidence type="ECO:0000259" key="4">
    <source>
        <dbReference type="Pfam" id="PF04542"/>
    </source>
</evidence>
<organism evidence="5 6">
    <name type="scientific">Chthonomonas calidirosea (strain DSM 23976 / ICMP 18418 / T49)</name>
    <dbReference type="NCBI Taxonomy" id="1303518"/>
    <lineage>
        <taxon>Bacteria</taxon>
        <taxon>Bacillati</taxon>
        <taxon>Armatimonadota</taxon>
        <taxon>Chthonomonadia</taxon>
        <taxon>Chthonomonadales</taxon>
        <taxon>Chthonomonadaceae</taxon>
        <taxon>Chthonomonas</taxon>
    </lineage>
</organism>
<keyword evidence="3" id="KW-0804">Transcription</keyword>
<dbReference type="PATRIC" id="fig|1303518.3.peg.123"/>
<keyword evidence="6" id="KW-1185">Reference proteome</keyword>
<keyword evidence="2" id="KW-0731">Sigma factor</keyword>
<dbReference type="PANTHER" id="PTHR43133:SF51">
    <property type="entry name" value="RNA POLYMERASE SIGMA FACTOR"/>
    <property type="match status" value="1"/>
</dbReference>
<dbReference type="NCBIfam" id="TIGR02937">
    <property type="entry name" value="sigma70-ECF"/>
    <property type="match status" value="1"/>
</dbReference>
<dbReference type="KEGG" id="ccz:CCALI_00120"/>
<evidence type="ECO:0000256" key="1">
    <source>
        <dbReference type="ARBA" id="ARBA00023015"/>
    </source>
</evidence>
<accession>S0ES92</accession>
<dbReference type="eggNOG" id="COG1595">
    <property type="taxonomic scope" value="Bacteria"/>
</dbReference>
<evidence type="ECO:0000256" key="3">
    <source>
        <dbReference type="ARBA" id="ARBA00023163"/>
    </source>
</evidence>
<evidence type="ECO:0000313" key="6">
    <source>
        <dbReference type="Proteomes" id="UP000014227"/>
    </source>
</evidence>
<dbReference type="InterPro" id="IPR013325">
    <property type="entry name" value="RNA_pol_sigma_r2"/>
</dbReference>
<dbReference type="AlphaFoldDB" id="S0ES92"/>
<dbReference type="Pfam" id="PF04542">
    <property type="entry name" value="Sigma70_r2"/>
    <property type="match status" value="1"/>
</dbReference>
<dbReference type="EMBL" id="HF951689">
    <property type="protein sequence ID" value="CCW33959.1"/>
    <property type="molecule type" value="Genomic_DNA"/>
</dbReference>
<feature type="domain" description="RNA polymerase sigma-70 region 2" evidence="4">
    <location>
        <begin position="28"/>
        <end position="91"/>
    </location>
</feature>
<protein>
    <submittedName>
        <fullName evidence="5">RNA polymerase sigma factor, sigma-70 family</fullName>
    </submittedName>
</protein>
<dbReference type="SUPFAM" id="SSF88946">
    <property type="entry name" value="Sigma2 domain of RNA polymerase sigma factors"/>
    <property type="match status" value="1"/>
</dbReference>
<dbReference type="OrthoDB" id="2381154at2"/>
<dbReference type="HOGENOM" id="CLU_1452036_0_0_0"/>
<dbReference type="InterPro" id="IPR036388">
    <property type="entry name" value="WH-like_DNA-bd_sf"/>
</dbReference>
<dbReference type="GO" id="GO:0016987">
    <property type="term" value="F:sigma factor activity"/>
    <property type="evidence" value="ECO:0007669"/>
    <property type="project" value="UniProtKB-KW"/>
</dbReference>
<evidence type="ECO:0000256" key="2">
    <source>
        <dbReference type="ARBA" id="ARBA00023082"/>
    </source>
</evidence>
<evidence type="ECO:0000313" key="5">
    <source>
        <dbReference type="EMBL" id="CCW33959.1"/>
    </source>
</evidence>
<gene>
    <name evidence="5" type="ORF">CCALI_00120</name>
</gene>
<dbReference type="GO" id="GO:0006352">
    <property type="term" value="P:DNA-templated transcription initiation"/>
    <property type="evidence" value="ECO:0007669"/>
    <property type="project" value="InterPro"/>
</dbReference>
<dbReference type="InterPro" id="IPR039425">
    <property type="entry name" value="RNA_pol_sigma-70-like"/>
</dbReference>
<dbReference type="PANTHER" id="PTHR43133">
    <property type="entry name" value="RNA POLYMERASE ECF-TYPE SIGMA FACTO"/>
    <property type="match status" value="1"/>
</dbReference>
<dbReference type="Proteomes" id="UP000014227">
    <property type="component" value="Chromosome I"/>
</dbReference>
<keyword evidence="1" id="KW-0805">Transcription regulation</keyword>
<proteinExistence type="predicted"/>
<dbReference type="InterPro" id="IPR014284">
    <property type="entry name" value="RNA_pol_sigma-70_dom"/>
</dbReference>
<sequence>MLSRSEQREQIEILRSQTGAERLDYLCRTYRDNILRICYAVLHEPNEAEDATQEVLLLASKHFLQYRGECALTTWIWHIAYNYSLKCCRQREAHAYLPLPEEALTPDRNEHTLENILFFRQMESTVLARLSSCNRLIYIYTFHYEMSSEEIAQALPLAESLSASAVRSRLYRIIRPTIEQVQREFE</sequence>
<reference evidence="6" key="1">
    <citation type="submission" date="2013-03" db="EMBL/GenBank/DDBJ databases">
        <title>Genome sequence of Chthonomonas calidirosea, the first sequenced genome from the Armatimonadetes phylum (formally candidate division OP10).</title>
        <authorList>
            <person name="Lee K.C.Y."/>
            <person name="Morgan X.C."/>
            <person name="Dunfield P.F."/>
            <person name="Tamas I."/>
            <person name="Houghton K.M."/>
            <person name="Vyssotski M."/>
            <person name="Ryan J.L.J."/>
            <person name="Lagutin K."/>
            <person name="McDonald I.R."/>
            <person name="Stott M.B."/>
        </authorList>
    </citation>
    <scope>NUCLEOTIDE SEQUENCE [LARGE SCALE GENOMIC DNA]</scope>
    <source>
        <strain evidence="6">DSM 23976 / ICMP 18418 / T49</strain>
    </source>
</reference>
<dbReference type="InterPro" id="IPR007627">
    <property type="entry name" value="RNA_pol_sigma70_r2"/>
</dbReference>
<dbReference type="RefSeq" id="WP_016481523.1">
    <property type="nucleotide sequence ID" value="NC_021487.1"/>
</dbReference>
<dbReference type="Gene3D" id="1.10.1740.10">
    <property type="match status" value="1"/>
</dbReference>
<dbReference type="Gene3D" id="1.10.10.10">
    <property type="entry name" value="Winged helix-like DNA-binding domain superfamily/Winged helix DNA-binding domain"/>
    <property type="match status" value="1"/>
</dbReference>
<name>S0ES92_CHTCT</name>
<dbReference type="InParanoid" id="S0ES92"/>